<dbReference type="EMBL" id="ML120467">
    <property type="protein sequence ID" value="RPA92713.1"/>
    <property type="molecule type" value="Genomic_DNA"/>
</dbReference>
<reference evidence="1 2" key="1">
    <citation type="journal article" date="2018" name="Nat. Ecol. Evol.">
        <title>Pezizomycetes genomes reveal the molecular basis of ectomycorrhizal truffle lifestyle.</title>
        <authorList>
            <person name="Murat C."/>
            <person name="Payen T."/>
            <person name="Noel B."/>
            <person name="Kuo A."/>
            <person name="Morin E."/>
            <person name="Chen J."/>
            <person name="Kohler A."/>
            <person name="Krizsan K."/>
            <person name="Balestrini R."/>
            <person name="Da Silva C."/>
            <person name="Montanini B."/>
            <person name="Hainaut M."/>
            <person name="Levati E."/>
            <person name="Barry K.W."/>
            <person name="Belfiori B."/>
            <person name="Cichocki N."/>
            <person name="Clum A."/>
            <person name="Dockter R.B."/>
            <person name="Fauchery L."/>
            <person name="Guy J."/>
            <person name="Iotti M."/>
            <person name="Le Tacon F."/>
            <person name="Lindquist E.A."/>
            <person name="Lipzen A."/>
            <person name="Malagnac F."/>
            <person name="Mello A."/>
            <person name="Molinier V."/>
            <person name="Miyauchi S."/>
            <person name="Poulain J."/>
            <person name="Riccioni C."/>
            <person name="Rubini A."/>
            <person name="Sitrit Y."/>
            <person name="Splivallo R."/>
            <person name="Traeger S."/>
            <person name="Wang M."/>
            <person name="Zifcakova L."/>
            <person name="Wipf D."/>
            <person name="Zambonelli A."/>
            <person name="Paolocci F."/>
            <person name="Nowrousian M."/>
            <person name="Ottonello S."/>
            <person name="Baldrian P."/>
            <person name="Spatafora J.W."/>
            <person name="Henrissat B."/>
            <person name="Nagy L.G."/>
            <person name="Aury J.M."/>
            <person name="Wincker P."/>
            <person name="Grigoriev I.V."/>
            <person name="Bonfante P."/>
            <person name="Martin F.M."/>
        </authorList>
    </citation>
    <scope>NUCLEOTIDE SEQUENCE [LARGE SCALE GENOMIC DNA]</scope>
    <source>
        <strain evidence="1 2">120613-1</strain>
    </source>
</reference>
<dbReference type="Proteomes" id="UP000276215">
    <property type="component" value="Unassembled WGS sequence"/>
</dbReference>
<evidence type="ECO:0008006" key="3">
    <source>
        <dbReference type="Google" id="ProtNLM"/>
    </source>
</evidence>
<dbReference type="OrthoDB" id="4368338at2759"/>
<organism evidence="1 2">
    <name type="scientific">Choiromyces venosus 120613-1</name>
    <dbReference type="NCBI Taxonomy" id="1336337"/>
    <lineage>
        <taxon>Eukaryota</taxon>
        <taxon>Fungi</taxon>
        <taxon>Dikarya</taxon>
        <taxon>Ascomycota</taxon>
        <taxon>Pezizomycotina</taxon>
        <taxon>Pezizomycetes</taxon>
        <taxon>Pezizales</taxon>
        <taxon>Tuberaceae</taxon>
        <taxon>Choiromyces</taxon>
    </lineage>
</organism>
<feature type="non-terminal residue" evidence="1">
    <location>
        <position position="1"/>
    </location>
</feature>
<sequence length="59" mass="7280">QETNNYRLSIFDGHNSHIKLSFLEYCIKYKIIPFCLYPHTMHCIQPLNILIFRPYKHYY</sequence>
<protein>
    <recommendedName>
        <fullName evidence="3">DDE-1 domain-containing protein</fullName>
    </recommendedName>
</protein>
<evidence type="ECO:0000313" key="2">
    <source>
        <dbReference type="Proteomes" id="UP000276215"/>
    </source>
</evidence>
<dbReference type="AlphaFoldDB" id="A0A3N4J2Z8"/>
<keyword evidence="2" id="KW-1185">Reference proteome</keyword>
<accession>A0A3N4J2Z8</accession>
<proteinExistence type="predicted"/>
<evidence type="ECO:0000313" key="1">
    <source>
        <dbReference type="EMBL" id="RPA92713.1"/>
    </source>
</evidence>
<gene>
    <name evidence="1" type="ORF">L873DRAFT_1708829</name>
</gene>
<name>A0A3N4J2Z8_9PEZI</name>